<dbReference type="Proteomes" id="UP000325081">
    <property type="component" value="Unassembled WGS sequence"/>
</dbReference>
<dbReference type="EMBL" id="BKCP01003336">
    <property type="protein sequence ID" value="GER29153.1"/>
    <property type="molecule type" value="Genomic_DNA"/>
</dbReference>
<dbReference type="AlphaFoldDB" id="A0A5A7P8I3"/>
<comment type="caution">
    <text evidence="1">The sequence shown here is derived from an EMBL/GenBank/DDBJ whole genome shotgun (WGS) entry which is preliminary data.</text>
</comment>
<reference evidence="2" key="1">
    <citation type="journal article" date="2019" name="Curr. Biol.">
        <title>Genome Sequence of Striga asiatica Provides Insight into the Evolution of Plant Parasitism.</title>
        <authorList>
            <person name="Yoshida S."/>
            <person name="Kim S."/>
            <person name="Wafula E.K."/>
            <person name="Tanskanen J."/>
            <person name="Kim Y.M."/>
            <person name="Honaas L."/>
            <person name="Yang Z."/>
            <person name="Spallek T."/>
            <person name="Conn C.E."/>
            <person name="Ichihashi Y."/>
            <person name="Cheong K."/>
            <person name="Cui S."/>
            <person name="Der J.P."/>
            <person name="Gundlach H."/>
            <person name="Jiao Y."/>
            <person name="Hori C."/>
            <person name="Ishida J.K."/>
            <person name="Kasahara H."/>
            <person name="Kiba T."/>
            <person name="Kim M.S."/>
            <person name="Koo N."/>
            <person name="Laohavisit A."/>
            <person name="Lee Y.H."/>
            <person name="Lumba S."/>
            <person name="McCourt P."/>
            <person name="Mortimer J.C."/>
            <person name="Mutuku J.M."/>
            <person name="Nomura T."/>
            <person name="Sasaki-Sekimoto Y."/>
            <person name="Seto Y."/>
            <person name="Wang Y."/>
            <person name="Wakatake T."/>
            <person name="Sakakibara H."/>
            <person name="Demura T."/>
            <person name="Yamaguchi S."/>
            <person name="Yoneyama K."/>
            <person name="Manabe R.I."/>
            <person name="Nelson D.C."/>
            <person name="Schulman A.H."/>
            <person name="Timko M.P."/>
            <person name="dePamphilis C.W."/>
            <person name="Choi D."/>
            <person name="Shirasu K."/>
        </authorList>
    </citation>
    <scope>NUCLEOTIDE SEQUENCE [LARGE SCALE GENOMIC DNA]</scope>
    <source>
        <strain evidence="2">cv. UVA1</strain>
    </source>
</reference>
<protein>
    <submittedName>
        <fullName evidence="1">GDSL-like Lipase/Acylhydrolase superfamily protein</fullName>
    </submittedName>
</protein>
<keyword evidence="1" id="KW-0378">Hydrolase</keyword>
<accession>A0A5A7P8I3</accession>
<proteinExistence type="predicted"/>
<evidence type="ECO:0000313" key="1">
    <source>
        <dbReference type="EMBL" id="GER29153.1"/>
    </source>
</evidence>
<dbReference type="GO" id="GO:0016787">
    <property type="term" value="F:hydrolase activity"/>
    <property type="evidence" value="ECO:0007669"/>
    <property type="project" value="UniProtKB-KW"/>
</dbReference>
<keyword evidence="2" id="KW-1185">Reference proteome</keyword>
<organism evidence="1 2">
    <name type="scientific">Striga asiatica</name>
    <name type="common">Asiatic witchweed</name>
    <name type="synonym">Buchnera asiatica</name>
    <dbReference type="NCBI Taxonomy" id="4170"/>
    <lineage>
        <taxon>Eukaryota</taxon>
        <taxon>Viridiplantae</taxon>
        <taxon>Streptophyta</taxon>
        <taxon>Embryophyta</taxon>
        <taxon>Tracheophyta</taxon>
        <taxon>Spermatophyta</taxon>
        <taxon>Magnoliopsida</taxon>
        <taxon>eudicotyledons</taxon>
        <taxon>Gunneridae</taxon>
        <taxon>Pentapetalae</taxon>
        <taxon>asterids</taxon>
        <taxon>lamiids</taxon>
        <taxon>Lamiales</taxon>
        <taxon>Orobanchaceae</taxon>
        <taxon>Buchnereae</taxon>
        <taxon>Striga</taxon>
    </lineage>
</organism>
<name>A0A5A7P8I3_STRAF</name>
<evidence type="ECO:0000313" key="2">
    <source>
        <dbReference type="Proteomes" id="UP000325081"/>
    </source>
</evidence>
<sequence>MFKPRIPEKMFDRSAHPKIIFVKVVELLFLRGTHVIVHLAHGKWDFPGKKRDLDFLHWVQIGPLAVSRSRVISVPGLPILILTEYRKSFLSTGSRILLASRVSLIGGA</sequence>
<gene>
    <name evidence="1" type="ORF">STAS_04986</name>
</gene>